<proteinExistence type="predicted"/>
<sequence length="191" mass="19160">MARIARSFGITLAAGVAAVGIAVLPAVSASAATAVTNDYGASLSVSGPASVVTDGSGSVHGVSNGTVTVTGDGFDGNAQGRGFGVYVVYGPKQADYATNSGWFASAQWVSKSAFTAGGGFTTTIDIAKSYTADPHHTGDAASTVSCDYDTTKTATSNAALGQYECFVQTFSAHGVANDPADLDEVQVPVTW</sequence>
<evidence type="ECO:0000313" key="3">
    <source>
        <dbReference type="Proteomes" id="UP001370299"/>
    </source>
</evidence>
<name>A0ABU8YD10_9MICO</name>
<comment type="caution">
    <text evidence="2">The sequence shown here is derived from an EMBL/GenBank/DDBJ whole genome shotgun (WGS) entry which is preliminary data.</text>
</comment>
<accession>A0ABU8YD10</accession>
<dbReference type="RefSeq" id="WP_340197252.1">
    <property type="nucleotide sequence ID" value="NZ_JBBKAP010000059.1"/>
</dbReference>
<gene>
    <name evidence="2" type="ORF">WMN62_13115</name>
</gene>
<keyword evidence="1" id="KW-0732">Signal</keyword>
<evidence type="ECO:0000256" key="1">
    <source>
        <dbReference type="SAM" id="SignalP"/>
    </source>
</evidence>
<dbReference type="Proteomes" id="UP001370299">
    <property type="component" value="Unassembled WGS sequence"/>
</dbReference>
<keyword evidence="3" id="KW-1185">Reference proteome</keyword>
<dbReference type="EMBL" id="JBBLYY010000065">
    <property type="protein sequence ID" value="MEK0172412.1"/>
    <property type="molecule type" value="Genomic_DNA"/>
</dbReference>
<feature type="signal peptide" evidence="1">
    <location>
        <begin position="1"/>
        <end position="31"/>
    </location>
</feature>
<evidence type="ECO:0000313" key="2">
    <source>
        <dbReference type="EMBL" id="MEK0172412.1"/>
    </source>
</evidence>
<protein>
    <recommendedName>
        <fullName evidence="4">Htaa domain-containing protein</fullName>
    </recommendedName>
</protein>
<organism evidence="2 3">
    <name type="scientific">Curtobacterium citreum</name>
    <dbReference type="NCBI Taxonomy" id="2036"/>
    <lineage>
        <taxon>Bacteria</taxon>
        <taxon>Bacillati</taxon>
        <taxon>Actinomycetota</taxon>
        <taxon>Actinomycetes</taxon>
        <taxon>Micrococcales</taxon>
        <taxon>Microbacteriaceae</taxon>
        <taxon>Curtobacterium</taxon>
    </lineage>
</organism>
<dbReference type="Gene3D" id="2.60.40.230">
    <property type="entry name" value="Neocarzinostatin-like"/>
    <property type="match status" value="1"/>
</dbReference>
<feature type="chain" id="PRO_5045689597" description="Htaa domain-containing protein" evidence="1">
    <location>
        <begin position="32"/>
        <end position="191"/>
    </location>
</feature>
<reference evidence="2 3" key="1">
    <citation type="submission" date="2024-03" db="EMBL/GenBank/DDBJ databases">
        <title>Whole genomes of four grape xylem sap localized bacterial endophytes.</title>
        <authorList>
            <person name="Kumar G."/>
            <person name="Savka M.A."/>
        </authorList>
    </citation>
    <scope>NUCLEOTIDE SEQUENCE [LARGE SCALE GENOMIC DNA]</scope>
    <source>
        <strain evidence="2 3">RIT_GXS8</strain>
    </source>
</reference>
<evidence type="ECO:0008006" key="4">
    <source>
        <dbReference type="Google" id="ProtNLM"/>
    </source>
</evidence>